<reference evidence="4 5" key="1">
    <citation type="submission" date="2017-05" db="EMBL/GenBank/DDBJ databases">
        <title>Isolation of Rhodococcus sp. S2-17 biodegrading of BP-3.</title>
        <authorList>
            <person name="Lee Y."/>
            <person name="Kim K.H."/>
            <person name="Chun B.H."/>
            <person name="Jung H.S."/>
            <person name="Jeon C.O."/>
        </authorList>
    </citation>
    <scope>NUCLEOTIDE SEQUENCE [LARGE SCALE GENOMIC DNA]</scope>
    <source>
        <strain evidence="4 5">S2-17</strain>
    </source>
</reference>
<proteinExistence type="inferred from homology"/>
<organism evidence="4 5">
    <name type="scientific">Rhodococcus oxybenzonivorans</name>
    <dbReference type="NCBI Taxonomy" id="1990687"/>
    <lineage>
        <taxon>Bacteria</taxon>
        <taxon>Bacillati</taxon>
        <taxon>Actinomycetota</taxon>
        <taxon>Actinomycetes</taxon>
        <taxon>Mycobacteriales</taxon>
        <taxon>Nocardiaceae</taxon>
        <taxon>Rhodococcus</taxon>
    </lineage>
</organism>
<accession>A0A2S2C3W0</accession>
<dbReference type="NCBIfam" id="TIGR00345">
    <property type="entry name" value="GET3_arsA_TRC40"/>
    <property type="match status" value="1"/>
</dbReference>
<dbReference type="EMBL" id="CP021354">
    <property type="protein sequence ID" value="AWK75503.1"/>
    <property type="molecule type" value="Genomic_DNA"/>
</dbReference>
<dbReference type="InterPro" id="IPR040612">
    <property type="entry name" value="ArsA_HSP20-like"/>
</dbReference>
<keyword evidence="5" id="KW-1185">Reference proteome</keyword>
<dbReference type="GO" id="GO:0016887">
    <property type="term" value="F:ATP hydrolysis activity"/>
    <property type="evidence" value="ECO:0007669"/>
    <property type="project" value="InterPro"/>
</dbReference>
<dbReference type="AlphaFoldDB" id="A0A2S2C3W0"/>
<feature type="domain" description="ArsA/GET3 Anion-transporting ATPase-like" evidence="2">
    <location>
        <begin position="11"/>
        <end position="314"/>
    </location>
</feature>
<dbReference type="Proteomes" id="UP000245711">
    <property type="component" value="Chromosome"/>
</dbReference>
<dbReference type="OrthoDB" id="9780677at2"/>
<dbReference type="InterPro" id="IPR027417">
    <property type="entry name" value="P-loop_NTPase"/>
</dbReference>
<evidence type="ECO:0000256" key="1">
    <source>
        <dbReference type="ARBA" id="ARBA00011040"/>
    </source>
</evidence>
<dbReference type="KEGG" id="roz:CBI38_12295"/>
<dbReference type="GO" id="GO:0005524">
    <property type="term" value="F:ATP binding"/>
    <property type="evidence" value="ECO:0007669"/>
    <property type="project" value="InterPro"/>
</dbReference>
<dbReference type="CDD" id="cd02035">
    <property type="entry name" value="ArsA"/>
    <property type="match status" value="1"/>
</dbReference>
<evidence type="ECO:0000313" key="5">
    <source>
        <dbReference type="Proteomes" id="UP000245711"/>
    </source>
</evidence>
<dbReference type="Pfam" id="PF17886">
    <property type="entry name" value="ArsA_HSP20"/>
    <property type="match status" value="1"/>
</dbReference>
<evidence type="ECO:0000259" key="3">
    <source>
        <dbReference type="Pfam" id="PF17886"/>
    </source>
</evidence>
<gene>
    <name evidence="4" type="ORF">CBI38_12295</name>
</gene>
<dbReference type="InterPro" id="IPR016300">
    <property type="entry name" value="ATPase_ArsA/GET3"/>
</dbReference>
<sequence length="413" mass="43842">MISEGGSGPARVQFFVGKGGVGKTTLAAATARAAADSGSRTLLVSLDQAHSLADVLGVGSARDLMSAADCLDVIELDTLAVLERRFRSVSALIAAAGNHDHGAQLSALEPEELTGLPGVQDVLGLREVVGFATSGRYDTVVVDCPPTADALRMLDAPAMTLDYIERVWPQHRRMIALVGTDPRLVMLVSLLEQVVSAVGEVRALLTNRSKTTVRLVTAPERVVLTETRRTLAAAALSDLRVDAILVNNLLPQFDSTEQGDGPGVAWLRRRRALQQRVLAELTASVGATVIRTVTRSVTEPVGLADLGDIARELYTDGVDAVAVLGKNPPAVRVGLESGAGVDSVYTMRMYLPLVNPSTLTLGRVEDDLVVGAEGVRRRIRLASVLRRCVVAGAELDGTDLVVRFTPDPQVWPV</sequence>
<dbReference type="PANTHER" id="PTHR10803">
    <property type="entry name" value="ARSENICAL PUMP-DRIVING ATPASE ARSENITE-TRANSLOCATING ATPASE"/>
    <property type="match status" value="1"/>
</dbReference>
<evidence type="ECO:0000259" key="2">
    <source>
        <dbReference type="Pfam" id="PF02374"/>
    </source>
</evidence>
<dbReference type="InterPro" id="IPR008978">
    <property type="entry name" value="HSP20-like_chaperone"/>
</dbReference>
<dbReference type="SUPFAM" id="SSF52540">
    <property type="entry name" value="P-loop containing nucleoside triphosphate hydrolases"/>
    <property type="match status" value="1"/>
</dbReference>
<dbReference type="InterPro" id="IPR025723">
    <property type="entry name" value="ArsA/GET3_ATPase-like"/>
</dbReference>
<dbReference type="Gene3D" id="3.40.50.300">
    <property type="entry name" value="P-loop containing nucleotide triphosphate hydrolases"/>
    <property type="match status" value="1"/>
</dbReference>
<evidence type="ECO:0000313" key="4">
    <source>
        <dbReference type="EMBL" id="AWK75503.1"/>
    </source>
</evidence>
<dbReference type="PANTHER" id="PTHR10803:SF3">
    <property type="entry name" value="ATPASE GET3"/>
    <property type="match status" value="1"/>
</dbReference>
<dbReference type="Pfam" id="PF02374">
    <property type="entry name" value="ArsA_ATPase"/>
    <property type="match status" value="1"/>
</dbReference>
<name>A0A2S2C3W0_9NOCA</name>
<dbReference type="Gene3D" id="2.60.40.790">
    <property type="match status" value="1"/>
</dbReference>
<protein>
    <submittedName>
        <fullName evidence="4">Arsenic-transporting ATPase</fullName>
    </submittedName>
</protein>
<comment type="similarity">
    <text evidence="1">Belongs to the arsA ATPase family.</text>
</comment>
<feature type="domain" description="ArsA HSP20-like" evidence="3">
    <location>
        <begin position="343"/>
        <end position="404"/>
    </location>
</feature>